<protein>
    <recommendedName>
        <fullName evidence="2">DUF6535 domain-containing protein</fullName>
    </recommendedName>
</protein>
<dbReference type="InterPro" id="IPR045338">
    <property type="entry name" value="DUF6535"/>
</dbReference>
<evidence type="ECO:0000313" key="4">
    <source>
        <dbReference type="Proteomes" id="UP001218188"/>
    </source>
</evidence>
<name>A0AAD6RZA2_9AGAR</name>
<organism evidence="3 4">
    <name type="scientific">Mycena alexandri</name>
    <dbReference type="NCBI Taxonomy" id="1745969"/>
    <lineage>
        <taxon>Eukaryota</taxon>
        <taxon>Fungi</taxon>
        <taxon>Dikarya</taxon>
        <taxon>Basidiomycota</taxon>
        <taxon>Agaricomycotina</taxon>
        <taxon>Agaricomycetes</taxon>
        <taxon>Agaricomycetidae</taxon>
        <taxon>Agaricales</taxon>
        <taxon>Marasmiineae</taxon>
        <taxon>Mycenaceae</taxon>
        <taxon>Mycena</taxon>
    </lineage>
</organism>
<keyword evidence="1" id="KW-0472">Membrane</keyword>
<feature type="non-terminal residue" evidence="3">
    <location>
        <position position="1"/>
    </location>
</feature>
<dbReference type="AlphaFoldDB" id="A0AAD6RZA2"/>
<sequence length="148" mass="16731">LEQDADWKDIHEKVKRRDDATIRDYDSEIDTLLVFAGLYSAVLTAFIIDVYQNLNVDYAQDSATILRQMLAQSAGQTIDISILSPPSASPSPTVIIVIVLWFISLVLSLLSALFSIFVKQWLHTYAKWMEVAHNNLKQGLVLRGFYQA</sequence>
<dbReference type="Proteomes" id="UP001218188">
    <property type="component" value="Unassembled WGS sequence"/>
</dbReference>
<accession>A0AAD6RZA2</accession>
<feature type="domain" description="DUF6535" evidence="2">
    <location>
        <begin position="7"/>
        <end position="129"/>
    </location>
</feature>
<evidence type="ECO:0000313" key="3">
    <source>
        <dbReference type="EMBL" id="KAJ7017628.1"/>
    </source>
</evidence>
<evidence type="ECO:0000256" key="1">
    <source>
        <dbReference type="SAM" id="Phobius"/>
    </source>
</evidence>
<keyword evidence="1" id="KW-1133">Transmembrane helix</keyword>
<dbReference type="Pfam" id="PF20153">
    <property type="entry name" value="DUF6535"/>
    <property type="match status" value="1"/>
</dbReference>
<keyword evidence="4" id="KW-1185">Reference proteome</keyword>
<dbReference type="EMBL" id="JARJCM010000391">
    <property type="protein sequence ID" value="KAJ7017628.1"/>
    <property type="molecule type" value="Genomic_DNA"/>
</dbReference>
<proteinExistence type="predicted"/>
<reference evidence="3" key="1">
    <citation type="submission" date="2023-03" db="EMBL/GenBank/DDBJ databases">
        <title>Massive genome expansion in bonnet fungi (Mycena s.s.) driven by repeated elements and novel gene families across ecological guilds.</title>
        <authorList>
            <consortium name="Lawrence Berkeley National Laboratory"/>
            <person name="Harder C.B."/>
            <person name="Miyauchi S."/>
            <person name="Viragh M."/>
            <person name="Kuo A."/>
            <person name="Thoen E."/>
            <person name="Andreopoulos B."/>
            <person name="Lu D."/>
            <person name="Skrede I."/>
            <person name="Drula E."/>
            <person name="Henrissat B."/>
            <person name="Morin E."/>
            <person name="Kohler A."/>
            <person name="Barry K."/>
            <person name="LaButti K."/>
            <person name="Morin E."/>
            <person name="Salamov A."/>
            <person name="Lipzen A."/>
            <person name="Mereny Z."/>
            <person name="Hegedus B."/>
            <person name="Baldrian P."/>
            <person name="Stursova M."/>
            <person name="Weitz H."/>
            <person name="Taylor A."/>
            <person name="Grigoriev I.V."/>
            <person name="Nagy L.G."/>
            <person name="Martin F."/>
            <person name="Kauserud H."/>
        </authorList>
    </citation>
    <scope>NUCLEOTIDE SEQUENCE</scope>
    <source>
        <strain evidence="3">CBHHK200</strain>
    </source>
</reference>
<comment type="caution">
    <text evidence="3">The sequence shown here is derived from an EMBL/GenBank/DDBJ whole genome shotgun (WGS) entry which is preliminary data.</text>
</comment>
<feature type="transmembrane region" description="Helical" evidence="1">
    <location>
        <begin position="32"/>
        <end position="51"/>
    </location>
</feature>
<evidence type="ECO:0000259" key="2">
    <source>
        <dbReference type="Pfam" id="PF20153"/>
    </source>
</evidence>
<feature type="non-terminal residue" evidence="3">
    <location>
        <position position="148"/>
    </location>
</feature>
<keyword evidence="1" id="KW-0812">Transmembrane</keyword>
<feature type="transmembrane region" description="Helical" evidence="1">
    <location>
        <begin position="94"/>
        <end position="118"/>
    </location>
</feature>
<gene>
    <name evidence="3" type="ORF">C8F04DRAFT_898480</name>
</gene>